<evidence type="ECO:0000313" key="1">
    <source>
        <dbReference type="EMBL" id="KAH7863593.1"/>
    </source>
</evidence>
<reference evidence="1 2" key="1">
    <citation type="journal article" date="2021" name="Hortic Res">
        <title>High-quality reference genome and annotation aids understanding of berry development for evergreen blueberry (Vaccinium darrowii).</title>
        <authorList>
            <person name="Yu J."/>
            <person name="Hulse-Kemp A.M."/>
            <person name="Babiker E."/>
            <person name="Staton M."/>
        </authorList>
    </citation>
    <scope>NUCLEOTIDE SEQUENCE [LARGE SCALE GENOMIC DNA]</scope>
    <source>
        <strain evidence="2">cv. NJ 8807/NJ 8810</strain>
        <tissue evidence="1">Young leaf</tissue>
    </source>
</reference>
<name>A0ACB7ZCU2_9ERIC</name>
<gene>
    <name evidence="1" type="ORF">Vadar_019566</name>
</gene>
<sequence length="312" mass="33983">MFSSSVPVYYDQRWHLLQLQDHIQGYCGSQNHQLELPLPPLSQVGGGGAPVKANSMADKARLAKLPQPEAGLKCPRCESTNTKFCYFNNYNLSQPRHFCKTCRRYWTWGGTVRNIPVGGGCRKNKRSKSKSSSKSHHQVIATSSATASASTPSGCSTETTNYFPTLSPHLQMPFMDDTQTCGGGHLGVAGFQPKIDAGGGSGDGGEACSGWIQSGSSNCLSVGGSEQWRLPLLTRLEAPVNFFHYQSHEPVDQTRSGVITSQLAPMNMEESQLRLNLSGQFMGVCENNDKFWGGIQWREISGVNSSSPSNRL</sequence>
<comment type="caution">
    <text evidence="1">The sequence shown here is derived from an EMBL/GenBank/DDBJ whole genome shotgun (WGS) entry which is preliminary data.</text>
</comment>
<evidence type="ECO:0000313" key="2">
    <source>
        <dbReference type="Proteomes" id="UP000828048"/>
    </source>
</evidence>
<protein>
    <submittedName>
        <fullName evidence="1">Uncharacterized protein</fullName>
    </submittedName>
</protein>
<organism evidence="1 2">
    <name type="scientific">Vaccinium darrowii</name>
    <dbReference type="NCBI Taxonomy" id="229202"/>
    <lineage>
        <taxon>Eukaryota</taxon>
        <taxon>Viridiplantae</taxon>
        <taxon>Streptophyta</taxon>
        <taxon>Embryophyta</taxon>
        <taxon>Tracheophyta</taxon>
        <taxon>Spermatophyta</taxon>
        <taxon>Magnoliopsida</taxon>
        <taxon>eudicotyledons</taxon>
        <taxon>Gunneridae</taxon>
        <taxon>Pentapetalae</taxon>
        <taxon>asterids</taxon>
        <taxon>Ericales</taxon>
        <taxon>Ericaceae</taxon>
        <taxon>Vaccinioideae</taxon>
        <taxon>Vaccinieae</taxon>
        <taxon>Vaccinium</taxon>
    </lineage>
</organism>
<keyword evidence="2" id="KW-1185">Reference proteome</keyword>
<proteinExistence type="predicted"/>
<dbReference type="Proteomes" id="UP000828048">
    <property type="component" value="Chromosome 12"/>
</dbReference>
<dbReference type="EMBL" id="CM037162">
    <property type="protein sequence ID" value="KAH7863593.1"/>
    <property type="molecule type" value="Genomic_DNA"/>
</dbReference>
<accession>A0ACB7ZCU2</accession>